<feature type="transmembrane region" description="Helical" evidence="8">
    <location>
        <begin position="131"/>
        <end position="150"/>
    </location>
</feature>
<evidence type="ECO:0000256" key="3">
    <source>
        <dbReference type="ARBA" id="ARBA00022475"/>
    </source>
</evidence>
<comment type="caution">
    <text evidence="10">The sequence shown here is derived from an EMBL/GenBank/DDBJ whole genome shotgun (WGS) entry which is preliminary data.</text>
</comment>
<dbReference type="CDD" id="cd06261">
    <property type="entry name" value="TM_PBP2"/>
    <property type="match status" value="1"/>
</dbReference>
<evidence type="ECO:0000313" key="11">
    <source>
        <dbReference type="Proteomes" id="UP001596298"/>
    </source>
</evidence>
<keyword evidence="3" id="KW-1003">Cell membrane</keyword>
<dbReference type="Pfam" id="PF00528">
    <property type="entry name" value="BPD_transp_1"/>
    <property type="match status" value="1"/>
</dbReference>
<comment type="subcellular location">
    <subcellularLocation>
        <location evidence="1">Cell inner membrane</location>
        <topology evidence="1">Multi-pass membrane protein</topology>
    </subcellularLocation>
    <subcellularLocation>
        <location evidence="8">Cell membrane</location>
        <topology evidence="8">Multi-pass membrane protein</topology>
    </subcellularLocation>
</comment>
<evidence type="ECO:0000259" key="9">
    <source>
        <dbReference type="PROSITE" id="PS50928"/>
    </source>
</evidence>
<keyword evidence="11" id="KW-1185">Reference proteome</keyword>
<keyword evidence="4" id="KW-0997">Cell inner membrane</keyword>
<evidence type="ECO:0000256" key="2">
    <source>
        <dbReference type="ARBA" id="ARBA00022448"/>
    </source>
</evidence>
<dbReference type="Gene3D" id="1.10.3720.10">
    <property type="entry name" value="MetI-like"/>
    <property type="match status" value="1"/>
</dbReference>
<keyword evidence="7 8" id="KW-0472">Membrane</keyword>
<dbReference type="InterPro" id="IPR000515">
    <property type="entry name" value="MetI-like"/>
</dbReference>
<organism evidence="10 11">
    <name type="scientific">Flexivirga alba</name>
    <dbReference type="NCBI Taxonomy" id="702742"/>
    <lineage>
        <taxon>Bacteria</taxon>
        <taxon>Bacillati</taxon>
        <taxon>Actinomycetota</taxon>
        <taxon>Actinomycetes</taxon>
        <taxon>Micrococcales</taxon>
        <taxon>Dermacoccaceae</taxon>
        <taxon>Flexivirga</taxon>
    </lineage>
</organism>
<keyword evidence="2 8" id="KW-0813">Transport</keyword>
<evidence type="ECO:0000313" key="10">
    <source>
        <dbReference type="EMBL" id="MFC6706791.1"/>
    </source>
</evidence>
<evidence type="ECO:0000256" key="1">
    <source>
        <dbReference type="ARBA" id="ARBA00004429"/>
    </source>
</evidence>
<gene>
    <name evidence="10" type="ORF">ACFQDH_16385</name>
</gene>
<dbReference type="InterPro" id="IPR035906">
    <property type="entry name" value="MetI-like_sf"/>
</dbReference>
<dbReference type="SUPFAM" id="SSF161098">
    <property type="entry name" value="MetI-like"/>
    <property type="match status" value="1"/>
</dbReference>
<feature type="transmembrane region" description="Helical" evidence="8">
    <location>
        <begin position="12"/>
        <end position="35"/>
    </location>
</feature>
<dbReference type="RefSeq" id="WP_382403475.1">
    <property type="nucleotide sequence ID" value="NZ_JBHSWH010000001.1"/>
</dbReference>
<protein>
    <submittedName>
        <fullName evidence="10">ABC transporter permease</fullName>
    </submittedName>
</protein>
<feature type="transmembrane region" description="Helical" evidence="8">
    <location>
        <begin position="101"/>
        <end position="125"/>
    </location>
</feature>
<evidence type="ECO:0000256" key="8">
    <source>
        <dbReference type="RuleBase" id="RU363032"/>
    </source>
</evidence>
<dbReference type="PROSITE" id="PS50928">
    <property type="entry name" value="ABC_TM1"/>
    <property type="match status" value="1"/>
</dbReference>
<reference evidence="11" key="1">
    <citation type="journal article" date="2019" name="Int. J. Syst. Evol. Microbiol.">
        <title>The Global Catalogue of Microorganisms (GCM) 10K type strain sequencing project: providing services to taxonomists for standard genome sequencing and annotation.</title>
        <authorList>
            <consortium name="The Broad Institute Genomics Platform"/>
            <consortium name="The Broad Institute Genome Sequencing Center for Infectious Disease"/>
            <person name="Wu L."/>
            <person name="Ma J."/>
        </authorList>
    </citation>
    <scope>NUCLEOTIDE SEQUENCE [LARGE SCALE GENOMIC DNA]</scope>
    <source>
        <strain evidence="11">CCUG 58127</strain>
    </source>
</reference>
<keyword evidence="5 8" id="KW-0812">Transmembrane</keyword>
<dbReference type="EMBL" id="JBHSWH010000001">
    <property type="protein sequence ID" value="MFC6706791.1"/>
    <property type="molecule type" value="Genomic_DNA"/>
</dbReference>
<evidence type="ECO:0000256" key="6">
    <source>
        <dbReference type="ARBA" id="ARBA00022989"/>
    </source>
</evidence>
<feature type="domain" description="ABC transmembrane type-1" evidence="9">
    <location>
        <begin position="66"/>
        <end position="254"/>
    </location>
</feature>
<feature type="transmembrane region" description="Helical" evidence="8">
    <location>
        <begin position="234"/>
        <end position="254"/>
    </location>
</feature>
<dbReference type="PANTHER" id="PTHR43357:SF4">
    <property type="entry name" value="INNER MEMBRANE ABC TRANSPORTER PERMEASE PROTEIN YDCV"/>
    <property type="match status" value="1"/>
</dbReference>
<evidence type="ECO:0000256" key="7">
    <source>
        <dbReference type="ARBA" id="ARBA00023136"/>
    </source>
</evidence>
<accession>A0ABW2AIU9</accession>
<feature type="transmembrane region" description="Helical" evidence="8">
    <location>
        <begin position="186"/>
        <end position="214"/>
    </location>
</feature>
<keyword evidence="6 8" id="KW-1133">Transmembrane helix</keyword>
<dbReference type="Proteomes" id="UP001596298">
    <property type="component" value="Unassembled WGS sequence"/>
</dbReference>
<dbReference type="PANTHER" id="PTHR43357">
    <property type="entry name" value="INNER MEMBRANE ABC TRANSPORTER PERMEASE PROTEIN YDCV"/>
    <property type="match status" value="1"/>
</dbReference>
<proteinExistence type="inferred from homology"/>
<evidence type="ECO:0000256" key="4">
    <source>
        <dbReference type="ARBA" id="ARBA00022519"/>
    </source>
</evidence>
<name>A0ABW2AIU9_9MICO</name>
<evidence type="ECO:0000256" key="5">
    <source>
        <dbReference type="ARBA" id="ARBA00022692"/>
    </source>
</evidence>
<sequence>MIDNARFGQWPTRIIVTLLYLFLLAPIIIVLLISIDTQSTMSFPPRGFSLQWYGKIWHNEAFMSGFRVSFIVAVGVALLASLVGVPAAVALSRYSFPGRAVLSGFFLSPLLVPAIVLGLALLLVLDPMKLTGTYQGLIIAHLGITVPYVIRTTSMSLMTLNQQCEEAARTLGASALTTFRKVTLPLVLPGVLAGFVISFIISFDEAVISLFVVAGDITTLPVEIFNYVETRTDPQIAALSVVLILMSLAVVVILERIMGLRKVLK</sequence>
<comment type="similarity">
    <text evidence="8">Belongs to the binding-protein-dependent transport system permease family.</text>
</comment>
<feature type="transmembrane region" description="Helical" evidence="8">
    <location>
        <begin position="68"/>
        <end position="89"/>
    </location>
</feature>